<feature type="compositionally biased region" description="Polar residues" evidence="1">
    <location>
        <begin position="149"/>
        <end position="161"/>
    </location>
</feature>
<gene>
    <name evidence="3" type="ORF">ARMGADRAFT_1029538</name>
</gene>
<feature type="region of interest" description="Disordered" evidence="1">
    <location>
        <begin position="311"/>
        <end position="332"/>
    </location>
</feature>
<evidence type="ECO:0000256" key="2">
    <source>
        <dbReference type="SAM" id="SignalP"/>
    </source>
</evidence>
<feature type="signal peptide" evidence="2">
    <location>
        <begin position="1"/>
        <end position="23"/>
    </location>
</feature>
<dbReference type="AlphaFoldDB" id="A0A2H3E1L2"/>
<feature type="region of interest" description="Disordered" evidence="1">
    <location>
        <begin position="149"/>
        <end position="204"/>
    </location>
</feature>
<dbReference type="Proteomes" id="UP000217790">
    <property type="component" value="Unassembled WGS sequence"/>
</dbReference>
<sequence length="382" mass="40344">MPLAHQLSLTQLLLLSLVHLLTPRLVLHPPQKSMLECLLELVWLAMMLYHPPPPHLLRVVLHLMPFLLCLSHWFLLVRIWWSSSYVIPHSHPRGTSSRTLQTHMSYDELSEDQVASIVGPSPTYGSSCTLLLAFAFTADVVDAESAESIKSSIDASNSGDESGSDTRSVDENQFVDNIAEEKSGSDCESELSESGSVNTSVPPVPAVLPEVQPVAELEPSSLVPVRSSQHANRNILLAASLVWEPVKAVPAPSAIETGVVGGVSSVEPSVFTQAVTLGAALDLCALAAASISTPTPNKMLQLLGSGKGSAGSPVPSASKGKAKNPVAPATPSGSVMATSTRALLRSLDALIGLDFMFVLVTGACPLSPNQILIGKNLLSLLH</sequence>
<dbReference type="EMBL" id="KZ293654">
    <property type="protein sequence ID" value="PBK94443.1"/>
    <property type="molecule type" value="Genomic_DNA"/>
</dbReference>
<keyword evidence="4" id="KW-1185">Reference proteome</keyword>
<evidence type="ECO:0000256" key="1">
    <source>
        <dbReference type="SAM" id="MobiDB-lite"/>
    </source>
</evidence>
<evidence type="ECO:0000313" key="4">
    <source>
        <dbReference type="Proteomes" id="UP000217790"/>
    </source>
</evidence>
<dbReference type="InParanoid" id="A0A2H3E1L2"/>
<proteinExistence type="predicted"/>
<evidence type="ECO:0000313" key="3">
    <source>
        <dbReference type="EMBL" id="PBK94443.1"/>
    </source>
</evidence>
<reference evidence="4" key="1">
    <citation type="journal article" date="2017" name="Nat. Ecol. Evol.">
        <title>Genome expansion and lineage-specific genetic innovations in the forest pathogenic fungi Armillaria.</title>
        <authorList>
            <person name="Sipos G."/>
            <person name="Prasanna A.N."/>
            <person name="Walter M.C."/>
            <person name="O'Connor E."/>
            <person name="Balint B."/>
            <person name="Krizsan K."/>
            <person name="Kiss B."/>
            <person name="Hess J."/>
            <person name="Varga T."/>
            <person name="Slot J."/>
            <person name="Riley R."/>
            <person name="Boka B."/>
            <person name="Rigling D."/>
            <person name="Barry K."/>
            <person name="Lee J."/>
            <person name="Mihaltcheva S."/>
            <person name="LaButti K."/>
            <person name="Lipzen A."/>
            <person name="Waldron R."/>
            <person name="Moloney N.M."/>
            <person name="Sperisen C."/>
            <person name="Kredics L."/>
            <person name="Vagvoelgyi C."/>
            <person name="Patrignani A."/>
            <person name="Fitzpatrick D."/>
            <person name="Nagy I."/>
            <person name="Doyle S."/>
            <person name="Anderson J.B."/>
            <person name="Grigoriev I.V."/>
            <person name="Gueldener U."/>
            <person name="Muensterkoetter M."/>
            <person name="Nagy L.G."/>
        </authorList>
    </citation>
    <scope>NUCLEOTIDE SEQUENCE [LARGE SCALE GENOMIC DNA]</scope>
    <source>
        <strain evidence="4">Ar21-2</strain>
    </source>
</reference>
<name>A0A2H3E1L2_ARMGA</name>
<feature type="chain" id="PRO_5013971162" evidence="2">
    <location>
        <begin position="24"/>
        <end position="382"/>
    </location>
</feature>
<protein>
    <submittedName>
        <fullName evidence="3">Uncharacterized protein</fullName>
    </submittedName>
</protein>
<keyword evidence="2" id="KW-0732">Signal</keyword>
<organism evidence="3 4">
    <name type="scientific">Armillaria gallica</name>
    <name type="common">Bulbous honey fungus</name>
    <name type="synonym">Armillaria bulbosa</name>
    <dbReference type="NCBI Taxonomy" id="47427"/>
    <lineage>
        <taxon>Eukaryota</taxon>
        <taxon>Fungi</taxon>
        <taxon>Dikarya</taxon>
        <taxon>Basidiomycota</taxon>
        <taxon>Agaricomycotina</taxon>
        <taxon>Agaricomycetes</taxon>
        <taxon>Agaricomycetidae</taxon>
        <taxon>Agaricales</taxon>
        <taxon>Marasmiineae</taxon>
        <taxon>Physalacriaceae</taxon>
        <taxon>Armillaria</taxon>
    </lineage>
</organism>
<feature type="compositionally biased region" description="Polar residues" evidence="1">
    <location>
        <begin position="192"/>
        <end position="201"/>
    </location>
</feature>
<accession>A0A2H3E1L2</accession>